<dbReference type="FunFam" id="3.30.470.10:FF:000004">
    <property type="entry name" value="Branched-chain-amino-acid aminotransferase"/>
    <property type="match status" value="1"/>
</dbReference>
<dbReference type="InterPro" id="IPR033939">
    <property type="entry name" value="BCAT_family"/>
</dbReference>
<dbReference type="GO" id="GO:0009081">
    <property type="term" value="P:branched-chain amino acid metabolic process"/>
    <property type="evidence" value="ECO:0007669"/>
    <property type="project" value="InterPro"/>
</dbReference>
<dbReference type="InterPro" id="IPR036038">
    <property type="entry name" value="Aminotransferase-like"/>
</dbReference>
<accession>A0A1Y1XM10</accession>
<evidence type="ECO:0000313" key="7">
    <source>
        <dbReference type="EMBL" id="ORX86787.1"/>
    </source>
</evidence>
<comment type="caution">
    <text evidence="7">The sequence shown here is derived from an EMBL/GenBank/DDBJ whole genome shotgun (WGS) entry which is preliminary data.</text>
</comment>
<dbReference type="Gene3D" id="3.20.10.10">
    <property type="entry name" value="D-amino Acid Aminotransferase, subunit A, domain 2"/>
    <property type="match status" value="1"/>
</dbReference>
<evidence type="ECO:0000256" key="4">
    <source>
        <dbReference type="ARBA" id="ARBA00022679"/>
    </source>
</evidence>
<evidence type="ECO:0000256" key="6">
    <source>
        <dbReference type="PIRSR" id="PIRSR006468-1"/>
    </source>
</evidence>
<name>A0A1Y1XM10_9FUNG</name>
<dbReference type="CDD" id="cd01557">
    <property type="entry name" value="BCAT_beta_family"/>
    <property type="match status" value="1"/>
</dbReference>
<keyword evidence="5" id="KW-0663">Pyridoxal phosphate</keyword>
<proteinExistence type="inferred from homology"/>
<keyword evidence="3 7" id="KW-0032">Aminotransferase</keyword>
<evidence type="ECO:0000256" key="1">
    <source>
        <dbReference type="ARBA" id="ARBA00001933"/>
    </source>
</evidence>
<evidence type="ECO:0000313" key="8">
    <source>
        <dbReference type="Proteomes" id="UP000193498"/>
    </source>
</evidence>
<dbReference type="Gene3D" id="3.30.470.10">
    <property type="match status" value="1"/>
</dbReference>
<reference evidence="7 8" key="1">
    <citation type="submission" date="2016-07" db="EMBL/GenBank/DDBJ databases">
        <title>Pervasive Adenine N6-methylation of Active Genes in Fungi.</title>
        <authorList>
            <consortium name="DOE Joint Genome Institute"/>
            <person name="Mondo S.J."/>
            <person name="Dannebaum R.O."/>
            <person name="Kuo R.C."/>
            <person name="Labutti K."/>
            <person name="Haridas S."/>
            <person name="Kuo A."/>
            <person name="Salamov A."/>
            <person name="Ahrendt S.R."/>
            <person name="Lipzen A."/>
            <person name="Sullivan W."/>
            <person name="Andreopoulos W.B."/>
            <person name="Clum A."/>
            <person name="Lindquist E."/>
            <person name="Daum C."/>
            <person name="Ramamoorthy G.K."/>
            <person name="Gryganskyi A."/>
            <person name="Culley D."/>
            <person name="Magnuson J.K."/>
            <person name="James T.Y."/>
            <person name="O'Malley M.A."/>
            <person name="Stajich J.E."/>
            <person name="Spatafora J.W."/>
            <person name="Visel A."/>
            <person name="Grigoriev I.V."/>
        </authorList>
    </citation>
    <scope>NUCLEOTIDE SEQUENCE [LARGE SCALE GENOMIC DNA]</scope>
    <source>
        <strain evidence="7 8">CBS 931.73</strain>
    </source>
</reference>
<dbReference type="InterPro" id="IPR043132">
    <property type="entry name" value="BCAT-like_C"/>
</dbReference>
<dbReference type="STRING" id="1314790.A0A1Y1XM10"/>
<dbReference type="InParanoid" id="A0A1Y1XM10"/>
<feature type="modified residue" description="N6-(pyridoxal phosphate)lysine" evidence="6">
    <location>
        <position position="190"/>
    </location>
</feature>
<dbReference type="InterPro" id="IPR005786">
    <property type="entry name" value="B_amino_transII"/>
</dbReference>
<dbReference type="InterPro" id="IPR043131">
    <property type="entry name" value="BCAT-like_N"/>
</dbReference>
<comment type="similarity">
    <text evidence="2">Belongs to the class-IV pyridoxal-phosphate-dependent aminotransferase family.</text>
</comment>
<dbReference type="AlphaFoldDB" id="A0A1Y1XM10"/>
<dbReference type="Proteomes" id="UP000193498">
    <property type="component" value="Unassembled WGS sequence"/>
</dbReference>
<dbReference type="SUPFAM" id="SSF56752">
    <property type="entry name" value="D-aminoacid aminotransferase-like PLP-dependent enzymes"/>
    <property type="match status" value="1"/>
</dbReference>
<dbReference type="PIRSF" id="PIRSF006468">
    <property type="entry name" value="BCAT1"/>
    <property type="match status" value="1"/>
</dbReference>
<dbReference type="OrthoDB" id="409992at2759"/>
<protein>
    <submittedName>
        <fullName evidence="7">Branched-chain amino acid aminotransferase</fullName>
    </submittedName>
</protein>
<dbReference type="PANTHER" id="PTHR42825">
    <property type="entry name" value="AMINO ACID AMINOTRANSFERASE"/>
    <property type="match status" value="1"/>
</dbReference>
<dbReference type="PANTHER" id="PTHR42825:SF2">
    <property type="entry name" value="BRANCHED-CHAIN-AMINO-ACID AMINOTRANSFERASE 3, CHLOROPLASTIC-RELATED"/>
    <property type="match status" value="1"/>
</dbReference>
<comment type="cofactor">
    <cofactor evidence="1">
        <name>pyridoxal 5'-phosphate</name>
        <dbReference type="ChEBI" id="CHEBI:597326"/>
    </cofactor>
</comment>
<dbReference type="GO" id="GO:0004084">
    <property type="term" value="F:branched-chain-amino-acid transaminase activity"/>
    <property type="evidence" value="ECO:0007669"/>
    <property type="project" value="InterPro"/>
</dbReference>
<evidence type="ECO:0000256" key="2">
    <source>
        <dbReference type="ARBA" id="ARBA00009320"/>
    </source>
</evidence>
<organism evidence="7 8">
    <name type="scientific">Basidiobolus meristosporus CBS 931.73</name>
    <dbReference type="NCBI Taxonomy" id="1314790"/>
    <lineage>
        <taxon>Eukaryota</taxon>
        <taxon>Fungi</taxon>
        <taxon>Fungi incertae sedis</taxon>
        <taxon>Zoopagomycota</taxon>
        <taxon>Entomophthoromycotina</taxon>
        <taxon>Basidiobolomycetes</taxon>
        <taxon>Basidiobolales</taxon>
        <taxon>Basidiobolaceae</taxon>
        <taxon>Basidiobolus</taxon>
    </lineage>
</organism>
<dbReference type="EMBL" id="MCFE01000564">
    <property type="protein sequence ID" value="ORX86787.1"/>
    <property type="molecule type" value="Genomic_DNA"/>
</dbReference>
<dbReference type="Pfam" id="PF01063">
    <property type="entry name" value="Aminotran_4"/>
    <property type="match status" value="1"/>
</dbReference>
<dbReference type="InterPro" id="IPR001544">
    <property type="entry name" value="Aminotrans_IV"/>
</dbReference>
<gene>
    <name evidence="7" type="ORF">K493DRAFT_319742</name>
</gene>
<evidence type="ECO:0000256" key="5">
    <source>
        <dbReference type="ARBA" id="ARBA00022898"/>
    </source>
</evidence>
<keyword evidence="8" id="KW-1185">Reference proteome</keyword>
<keyword evidence="4 7" id="KW-0808">Transferase</keyword>
<dbReference type="NCBIfam" id="NF009897">
    <property type="entry name" value="PRK13357.1"/>
    <property type="match status" value="1"/>
</dbReference>
<sequence length="354" mass="39397">MTVEQNQPKDLDWVNLDFRYRPTNCHIKYTWRNGEWNKGELVAEPYVTIHIAATALHYGQECFEGMKAYQCKDGKVRIFRASANAERMQHSARAVSMQAPPVDVFIEAVEKVVKENREYVPPYGSGGSLYIRPILFGSGPQVGIRPAEEYTFIVFCVPVGDYYQGGVKPVPALVIDDFDRTAPQGVGSAKVGGNYAPCLISNIAAHDQGYAIILFLDSKTHTYVEEFATSNFLAITHDPDGEKCTLVTPDSPSILQSITRRTLCELAESFGWNVEVRPVAFKEVEENKFNEIVACGTAVVVTPIKSIVRGNKVIVTSEKEGLDVGFERLYRAIRGIQTGDIEDKFGWMTPKEGL</sequence>
<evidence type="ECO:0000256" key="3">
    <source>
        <dbReference type="ARBA" id="ARBA00022576"/>
    </source>
</evidence>
<dbReference type="NCBIfam" id="TIGR01123">
    <property type="entry name" value="ilvE_II"/>
    <property type="match status" value="1"/>
</dbReference>